<evidence type="ECO:0000256" key="1">
    <source>
        <dbReference type="SAM" id="Phobius"/>
    </source>
</evidence>
<reference evidence="2 3" key="1">
    <citation type="submission" date="2016-10" db="EMBL/GenBank/DDBJ databases">
        <authorList>
            <person name="de Groot N.N."/>
        </authorList>
    </citation>
    <scope>NUCLEOTIDE SEQUENCE [LARGE SCALE GENOMIC DNA]</scope>
    <source>
        <strain evidence="2 3">DSM 12271</strain>
    </source>
</reference>
<keyword evidence="3" id="KW-1185">Reference proteome</keyword>
<feature type="transmembrane region" description="Helical" evidence="1">
    <location>
        <begin position="120"/>
        <end position="141"/>
    </location>
</feature>
<protein>
    <submittedName>
        <fullName evidence="2">Uncharacterized protein</fullName>
    </submittedName>
</protein>
<dbReference type="RefSeq" id="WP_090040107.1">
    <property type="nucleotide sequence ID" value="NZ_FOKI01000008.1"/>
</dbReference>
<dbReference type="Proteomes" id="UP000198619">
    <property type="component" value="Unassembled WGS sequence"/>
</dbReference>
<feature type="transmembrane region" description="Helical" evidence="1">
    <location>
        <begin position="7"/>
        <end position="39"/>
    </location>
</feature>
<evidence type="ECO:0000313" key="2">
    <source>
        <dbReference type="EMBL" id="SFB00619.1"/>
    </source>
</evidence>
<gene>
    <name evidence="2" type="ORF">SAMN04488528_1008142</name>
</gene>
<dbReference type="AlphaFoldDB" id="A0A1I0XHP3"/>
<name>A0A1I0XHP3_9CLOT</name>
<keyword evidence="1" id="KW-1133">Transmembrane helix</keyword>
<proteinExistence type="predicted"/>
<accession>A0A1I0XHP3</accession>
<keyword evidence="1" id="KW-0472">Membrane</keyword>
<dbReference type="EMBL" id="FOKI01000008">
    <property type="protein sequence ID" value="SFB00619.1"/>
    <property type="molecule type" value="Genomic_DNA"/>
</dbReference>
<dbReference type="OrthoDB" id="9948718at2"/>
<feature type="transmembrane region" description="Helical" evidence="1">
    <location>
        <begin position="51"/>
        <end position="76"/>
    </location>
</feature>
<sequence>MNIFFQFLLIIFLVLVLLVPFIAPTLFNVLGILFVKYIIPHEISHCRFSSILVLSFTLTISALVIEIFLIFIGFNHKVISNMLRNNEFLGFIIKLLSEIVAILIGYTFLKSYNLTDITLYRTGLLLFAFTSSTLNLIFTFCKSILYDDKKNNDNLD</sequence>
<feature type="transmembrane region" description="Helical" evidence="1">
    <location>
        <begin position="88"/>
        <end position="108"/>
    </location>
</feature>
<evidence type="ECO:0000313" key="3">
    <source>
        <dbReference type="Proteomes" id="UP000198619"/>
    </source>
</evidence>
<keyword evidence="1" id="KW-0812">Transmembrane</keyword>
<organism evidence="2 3">
    <name type="scientific">Clostridium frigidicarnis</name>
    <dbReference type="NCBI Taxonomy" id="84698"/>
    <lineage>
        <taxon>Bacteria</taxon>
        <taxon>Bacillati</taxon>
        <taxon>Bacillota</taxon>
        <taxon>Clostridia</taxon>
        <taxon>Eubacteriales</taxon>
        <taxon>Clostridiaceae</taxon>
        <taxon>Clostridium</taxon>
    </lineage>
</organism>